<comment type="cofactor">
    <cofactor evidence="11">
        <name>a divalent metal cation</name>
        <dbReference type="ChEBI" id="CHEBI:60240"/>
    </cofactor>
</comment>
<comment type="function">
    <text evidence="11">Catalytic subunit of a heterodimeric structure-specific endonuclease that resolves DNA secondary structures generated during DNA repair and recombination. Has endonuclease activity towards branched DNA substrates, introducing single-strand cuts in duplex DNA close to junctions with ss-DNA.</text>
</comment>
<comment type="subcellular location">
    <subcellularLocation>
        <location evidence="11">Nucleus</location>
    </subcellularLocation>
</comment>
<keyword evidence="10 11" id="KW-0539">Nucleus</keyword>
<dbReference type="GO" id="GO:0016787">
    <property type="term" value="F:hydrolase activity"/>
    <property type="evidence" value="ECO:0007669"/>
    <property type="project" value="UniProtKB-KW"/>
</dbReference>
<dbReference type="Pfam" id="PF21202">
    <property type="entry name" value="SLX1_C"/>
    <property type="match status" value="1"/>
</dbReference>
<evidence type="ECO:0000313" key="13">
    <source>
        <dbReference type="EMBL" id="KAL3112689.1"/>
    </source>
</evidence>
<dbReference type="GO" id="GO:0033557">
    <property type="term" value="C:Slx1-Slx4 complex"/>
    <property type="evidence" value="ECO:0007669"/>
    <property type="project" value="UniProtKB-UniRule"/>
</dbReference>
<evidence type="ECO:0000256" key="2">
    <source>
        <dbReference type="ARBA" id="ARBA00022723"/>
    </source>
</evidence>
<dbReference type="InterPro" id="IPR048749">
    <property type="entry name" value="SLX1_C"/>
</dbReference>
<evidence type="ECO:0000259" key="12">
    <source>
        <dbReference type="PROSITE" id="PS50164"/>
    </source>
</evidence>
<evidence type="ECO:0000256" key="4">
    <source>
        <dbReference type="ARBA" id="ARBA00022763"/>
    </source>
</evidence>
<feature type="domain" description="GIY-YIG" evidence="12">
    <location>
        <begin position="28"/>
        <end position="113"/>
    </location>
</feature>
<dbReference type="EC" id="3.1.-.-" evidence="11"/>
<accession>A0ABD2LE44</accession>
<keyword evidence="3 11" id="KW-0255">Endonuclease</keyword>
<dbReference type="InterPro" id="IPR013083">
    <property type="entry name" value="Znf_RING/FYVE/PHD"/>
</dbReference>
<sequence length="309" mass="35516">MIAAGKRINLEDLCDPLLPPKQKLVPDEFFGVYCLVSKSVEKCYKNRCYIGFTVDPNRRIRQHNAGRQAGGAKKTDNRGPWDMVCIVHGFPNAISALRFEWAWQNPKRSRRLKRFVDTELAKQRRESPFAYTYRIACRMLNTVPWCEMALTFRWLIKEYELPFPPESPLPAHMFCVYGRVQKTNVTVPNDLREYTMMRDCHQCRQQIGEISQLLRCPATEICGAHFHVRCLAEHCLHAQGLLELRLVPIRGMCPKCSVDFLWGDLVRDQRTLLLVDDAKNEVEGVKIGAGLIPTKVVNGYGIALELDDH</sequence>
<dbReference type="Gene3D" id="3.40.1440.10">
    <property type="entry name" value="GIY-YIG endonuclease"/>
    <property type="match status" value="1"/>
</dbReference>
<comment type="subunit">
    <text evidence="11">Forms a heterodimer with a member of the SLX4 family.</text>
</comment>
<dbReference type="GO" id="GO:0004520">
    <property type="term" value="F:DNA endonuclease activity"/>
    <property type="evidence" value="ECO:0007669"/>
    <property type="project" value="UniProtKB-UniRule"/>
</dbReference>
<dbReference type="CDD" id="cd10455">
    <property type="entry name" value="GIY-YIG_SLX1"/>
    <property type="match status" value="1"/>
</dbReference>
<dbReference type="GO" id="GO:0008270">
    <property type="term" value="F:zinc ion binding"/>
    <property type="evidence" value="ECO:0007669"/>
    <property type="project" value="UniProtKB-KW"/>
</dbReference>
<dbReference type="InterPro" id="IPR027520">
    <property type="entry name" value="Slx1"/>
</dbReference>
<dbReference type="GO" id="GO:0006310">
    <property type="term" value="P:DNA recombination"/>
    <property type="evidence" value="ECO:0007669"/>
    <property type="project" value="UniProtKB-UniRule"/>
</dbReference>
<keyword evidence="1 11" id="KW-0540">Nuclease</keyword>
<reference evidence="13 14" key="1">
    <citation type="submission" date="2024-10" db="EMBL/GenBank/DDBJ databases">
        <authorList>
            <person name="Kim D."/>
        </authorList>
    </citation>
    <scope>NUCLEOTIDE SEQUENCE [LARGE SCALE GENOMIC DNA]</scope>
    <source>
        <strain evidence="13">BH-2024</strain>
    </source>
</reference>
<dbReference type="EMBL" id="JBICBT010000465">
    <property type="protein sequence ID" value="KAL3112689.1"/>
    <property type="molecule type" value="Genomic_DNA"/>
</dbReference>
<dbReference type="Gene3D" id="3.30.40.10">
    <property type="entry name" value="Zinc/RING finger domain, C3HC4 (zinc finger)"/>
    <property type="match status" value="1"/>
</dbReference>
<dbReference type="FunFam" id="3.40.1440.10:FF:000008">
    <property type="entry name" value="Structure-specific endonuclease subunit SLX1 homolog"/>
    <property type="match status" value="1"/>
</dbReference>
<keyword evidence="2" id="KW-0479">Metal-binding</keyword>
<dbReference type="InterPro" id="IPR000305">
    <property type="entry name" value="GIY-YIG_endonuc"/>
</dbReference>
<dbReference type="PANTHER" id="PTHR20208:SF10">
    <property type="entry name" value="STRUCTURE-SPECIFIC ENDONUCLEASE SUBUNIT SLX1"/>
    <property type="match status" value="1"/>
</dbReference>
<dbReference type="Proteomes" id="UP001620626">
    <property type="component" value="Unassembled WGS sequence"/>
</dbReference>
<dbReference type="AlphaFoldDB" id="A0ABD2LE44"/>
<protein>
    <recommendedName>
        <fullName evidence="11">Structure-specific endonuclease subunit SLX1 homolog</fullName>
        <ecNumber evidence="11">3.1.-.-</ecNumber>
    </recommendedName>
</protein>
<evidence type="ECO:0000256" key="8">
    <source>
        <dbReference type="ARBA" id="ARBA00023172"/>
    </source>
</evidence>
<dbReference type="HAMAP" id="MF_03100">
    <property type="entry name" value="Endonuc_su_Slx1"/>
    <property type="match status" value="1"/>
</dbReference>
<keyword evidence="7" id="KW-0862">Zinc</keyword>
<gene>
    <name evidence="13" type="ORF">niasHT_013725</name>
</gene>
<keyword evidence="8 11" id="KW-0233">DNA recombination</keyword>
<evidence type="ECO:0000256" key="5">
    <source>
        <dbReference type="ARBA" id="ARBA00022771"/>
    </source>
</evidence>
<dbReference type="Pfam" id="PF01541">
    <property type="entry name" value="GIY-YIG"/>
    <property type="match status" value="1"/>
</dbReference>
<evidence type="ECO:0000256" key="1">
    <source>
        <dbReference type="ARBA" id="ARBA00022722"/>
    </source>
</evidence>
<keyword evidence="4 11" id="KW-0227">DNA damage</keyword>
<evidence type="ECO:0000256" key="3">
    <source>
        <dbReference type="ARBA" id="ARBA00022759"/>
    </source>
</evidence>
<evidence type="ECO:0000256" key="7">
    <source>
        <dbReference type="ARBA" id="ARBA00022833"/>
    </source>
</evidence>
<organism evidence="13 14">
    <name type="scientific">Heterodera trifolii</name>
    <dbReference type="NCBI Taxonomy" id="157864"/>
    <lineage>
        <taxon>Eukaryota</taxon>
        <taxon>Metazoa</taxon>
        <taxon>Ecdysozoa</taxon>
        <taxon>Nematoda</taxon>
        <taxon>Chromadorea</taxon>
        <taxon>Rhabditida</taxon>
        <taxon>Tylenchina</taxon>
        <taxon>Tylenchomorpha</taxon>
        <taxon>Tylenchoidea</taxon>
        <taxon>Heteroderidae</taxon>
        <taxon>Heteroderinae</taxon>
        <taxon>Heterodera</taxon>
    </lineage>
</organism>
<evidence type="ECO:0000313" key="14">
    <source>
        <dbReference type="Proteomes" id="UP001620626"/>
    </source>
</evidence>
<name>A0ABD2LE44_9BILA</name>
<dbReference type="InterPro" id="IPR035901">
    <property type="entry name" value="GIY-YIG_endonuc_sf"/>
</dbReference>
<evidence type="ECO:0000256" key="10">
    <source>
        <dbReference type="ARBA" id="ARBA00023242"/>
    </source>
</evidence>
<dbReference type="PANTHER" id="PTHR20208">
    <property type="entry name" value="STRUCTURE-SPECIFIC ENDONUCLEASE SUBUNIT SLX1"/>
    <property type="match status" value="1"/>
</dbReference>
<keyword evidence="9 11" id="KW-0234">DNA repair</keyword>
<dbReference type="PROSITE" id="PS50164">
    <property type="entry name" value="GIY_YIG"/>
    <property type="match status" value="1"/>
</dbReference>
<proteinExistence type="inferred from homology"/>
<keyword evidence="5" id="KW-0863">Zinc-finger</keyword>
<comment type="similarity">
    <text evidence="11">Belongs to the SLX1 family.</text>
</comment>
<comment type="caution">
    <text evidence="11">Lacks conserved residue(s) required for the propagation of feature annotation.</text>
</comment>
<evidence type="ECO:0000256" key="6">
    <source>
        <dbReference type="ARBA" id="ARBA00022801"/>
    </source>
</evidence>
<evidence type="ECO:0000256" key="9">
    <source>
        <dbReference type="ARBA" id="ARBA00023204"/>
    </source>
</evidence>
<dbReference type="GO" id="GO:0006281">
    <property type="term" value="P:DNA repair"/>
    <property type="evidence" value="ECO:0007669"/>
    <property type="project" value="UniProtKB-UniRule"/>
</dbReference>
<keyword evidence="14" id="KW-1185">Reference proteome</keyword>
<dbReference type="InterPro" id="IPR050381">
    <property type="entry name" value="SLX1_endonuclease"/>
</dbReference>
<keyword evidence="6 11" id="KW-0378">Hydrolase</keyword>
<evidence type="ECO:0000256" key="11">
    <source>
        <dbReference type="HAMAP-Rule" id="MF_03100"/>
    </source>
</evidence>
<comment type="caution">
    <text evidence="13">The sequence shown here is derived from an EMBL/GenBank/DDBJ whole genome shotgun (WGS) entry which is preliminary data.</text>
</comment>